<dbReference type="STRING" id="28573.A0A0U1LY52"/>
<dbReference type="AlphaFoldDB" id="A0A0U1LY52"/>
<dbReference type="OrthoDB" id="3650366at2759"/>
<dbReference type="InterPro" id="IPR027417">
    <property type="entry name" value="P-loop_NTPase"/>
</dbReference>
<gene>
    <name evidence="1" type="ORF">PISL3812_05298</name>
</gene>
<dbReference type="InterPro" id="IPR053226">
    <property type="entry name" value="Pyrrolopyrazine_biosynth_F"/>
</dbReference>
<dbReference type="OMA" id="YFFYDAF"/>
<sequence>MTTGSVSSYDASSGKRLFLVSCPRTASNLLVKVLALTKQPEVSINERGGYVLWDAFISTNFDGRMFKPLDQWSAADRASLQKQCQKCLDELEESSAAAQREGKMFVTKEHASWFQKMSAIQKYLYGEGVVDDEPPCALQYPDAYGVPQNPQYCPNNQTFFADEYLRTWRAAFIIRHPALVFPSAQRALAKLLKEQMDPEILQRSISINMTFRWARQLFDFFQEQTGTTPAVLDANDLINSPLVVAKFSKLIGMDPTQLQFEWDTHARKEDAGQSTEEGRRQEMEAFMLSTLHSSSGLVKDKAPSHIDLAVEMAKWKNEFGDRVASMLEKAVVAAMPDYEYLTARRVQLDGVEDSPSKVLAAENGV</sequence>
<organism evidence="1 2">
    <name type="scientific">Talaromyces islandicus</name>
    <name type="common">Penicillium islandicum</name>
    <dbReference type="NCBI Taxonomy" id="28573"/>
    <lineage>
        <taxon>Eukaryota</taxon>
        <taxon>Fungi</taxon>
        <taxon>Dikarya</taxon>
        <taxon>Ascomycota</taxon>
        <taxon>Pezizomycotina</taxon>
        <taxon>Eurotiomycetes</taxon>
        <taxon>Eurotiomycetidae</taxon>
        <taxon>Eurotiales</taxon>
        <taxon>Trichocomaceae</taxon>
        <taxon>Talaromyces</taxon>
        <taxon>Talaromyces sect. Islandici</taxon>
    </lineage>
</organism>
<accession>A0A0U1LY52</accession>
<evidence type="ECO:0000313" key="2">
    <source>
        <dbReference type="Proteomes" id="UP000054383"/>
    </source>
</evidence>
<name>A0A0U1LY52_TALIS</name>
<keyword evidence="2" id="KW-1185">Reference proteome</keyword>
<protein>
    <recommendedName>
        <fullName evidence="3">Sulfotransferase domain-containing protein</fullName>
    </recommendedName>
</protein>
<dbReference type="PANTHER" id="PTHR48419:SF1">
    <property type="entry name" value="SULFOTRANSFERASE DOMAIN-CONTAINING PROTEIN"/>
    <property type="match status" value="1"/>
</dbReference>
<dbReference type="SUPFAM" id="SSF52540">
    <property type="entry name" value="P-loop containing nucleoside triphosphate hydrolases"/>
    <property type="match status" value="1"/>
</dbReference>
<reference evidence="1 2" key="1">
    <citation type="submission" date="2015-04" db="EMBL/GenBank/DDBJ databases">
        <authorList>
            <person name="Syromyatnikov M.Y."/>
            <person name="Popov V.N."/>
        </authorList>
    </citation>
    <scope>NUCLEOTIDE SEQUENCE [LARGE SCALE GENOMIC DNA]</scope>
    <source>
        <strain evidence="1">WF-38-12</strain>
    </source>
</reference>
<evidence type="ECO:0000313" key="1">
    <source>
        <dbReference type="EMBL" id="CRG88269.1"/>
    </source>
</evidence>
<evidence type="ECO:0008006" key="3">
    <source>
        <dbReference type="Google" id="ProtNLM"/>
    </source>
</evidence>
<dbReference type="PANTHER" id="PTHR48419">
    <property type="entry name" value="SULFOTRANSFERASE DOMAIN-CONTAINING PROTEIN"/>
    <property type="match status" value="1"/>
</dbReference>
<dbReference type="EMBL" id="CVMT01000004">
    <property type="protein sequence ID" value="CRG88269.1"/>
    <property type="molecule type" value="Genomic_DNA"/>
</dbReference>
<dbReference type="Proteomes" id="UP000054383">
    <property type="component" value="Unassembled WGS sequence"/>
</dbReference>
<proteinExistence type="predicted"/>